<comment type="catalytic activity">
    <reaction evidence="1 7">
        <text>[(1-&gt;4)-alpha-D-glucosyl](n) + ADP-alpha-D-glucose = [(1-&gt;4)-alpha-D-glucosyl](n+1) + ADP + H(+)</text>
        <dbReference type="Rhea" id="RHEA:18189"/>
        <dbReference type="Rhea" id="RHEA-COMP:9584"/>
        <dbReference type="Rhea" id="RHEA-COMP:9587"/>
        <dbReference type="ChEBI" id="CHEBI:15378"/>
        <dbReference type="ChEBI" id="CHEBI:15444"/>
        <dbReference type="ChEBI" id="CHEBI:57498"/>
        <dbReference type="ChEBI" id="CHEBI:456216"/>
        <dbReference type="EC" id="2.4.1.21"/>
    </reaction>
</comment>
<sequence length="477" mass="55210">MKILFVASESYPFIKTGGLGDVSYALPKALRKIGIDARVIIPKYSDIPEHFRYNTHHIASFGVPVGWRSQYGGLEYYEYNGVPFYFIDNDYYFKRPGLYGYYDDGERFSYFSRGVLQSITYMNDFNPDIIHCNDWQTAIIPALLKDHYRDYENYNHIKTIFTIHNLKYQGVFGKSVLGELLCLNEGYYNENALKFYDGVSFMKGGILFSDKLSTVSRSYAEEIKDPYYGEHLDDILRQRSSDLWGIVNGIDYDIINPETDKSLFYNFNKSTLYNKTRNKTELQKMLNLPVCEDVPMIGIISRLVSQKGFDLISTILEELLQDGIQLVVLGTGERKYEDMFKYFAWKYPNKLSANIQFNNDLAQKIYAASDMFLMPSKFEPCGIGQLIALRYGSLPIVRETGGLRDTVIPFNPVTGLGNGFSFSNYNAHDMLHVIRNAEYFYYNEKHNWNNIVKTAMNEDNSWNKSAEIYKNLYMSVL</sequence>
<evidence type="ECO:0000256" key="6">
    <source>
        <dbReference type="ARBA" id="ARBA00023056"/>
    </source>
</evidence>
<dbReference type="InterPro" id="IPR001296">
    <property type="entry name" value="Glyco_trans_1"/>
</dbReference>
<organism evidence="8 9">
    <name type="scientific">Clostridium felsineum</name>
    <dbReference type="NCBI Taxonomy" id="36839"/>
    <lineage>
        <taxon>Bacteria</taxon>
        <taxon>Bacillati</taxon>
        <taxon>Bacillota</taxon>
        <taxon>Clostridia</taxon>
        <taxon>Eubacteriales</taxon>
        <taxon>Clostridiaceae</taxon>
        <taxon>Clostridium</taxon>
    </lineage>
</organism>
<dbReference type="AlphaFoldDB" id="A0A1S8L994"/>
<evidence type="ECO:0000313" key="9">
    <source>
        <dbReference type="Proteomes" id="UP000190951"/>
    </source>
</evidence>
<dbReference type="GO" id="GO:0004373">
    <property type="term" value="F:alpha-1,4-glucan glucosyltransferase (UDP-glucose donor) activity"/>
    <property type="evidence" value="ECO:0007669"/>
    <property type="project" value="InterPro"/>
</dbReference>
<dbReference type="SUPFAM" id="SSF53756">
    <property type="entry name" value="UDP-Glycosyltransferase/glycogen phosphorylase"/>
    <property type="match status" value="1"/>
</dbReference>
<proteinExistence type="inferred from homology"/>
<feature type="binding site" evidence="7">
    <location>
        <position position="15"/>
    </location>
    <ligand>
        <name>ADP-alpha-D-glucose</name>
        <dbReference type="ChEBI" id="CHEBI:57498"/>
    </ligand>
</feature>
<keyword evidence="4 7" id="KW-0328">Glycosyltransferase</keyword>
<protein>
    <recommendedName>
        <fullName evidence="7">Glycogen synthase</fullName>
        <ecNumber evidence="7">2.4.1.21</ecNumber>
    </recommendedName>
    <alternativeName>
        <fullName evidence="7">Starch [bacterial glycogen] synthase</fullName>
    </alternativeName>
</protein>
<keyword evidence="6 7" id="KW-0320">Glycogen biosynthesis</keyword>
<comment type="pathway">
    <text evidence="7">Glycan biosynthesis; glycogen biosynthesis.</text>
</comment>
<dbReference type="NCBIfam" id="NF001898">
    <property type="entry name" value="PRK00654.1-1"/>
    <property type="match status" value="1"/>
</dbReference>
<dbReference type="InterPro" id="IPR011835">
    <property type="entry name" value="GS/SS"/>
</dbReference>
<keyword evidence="5 7" id="KW-0808">Transferase</keyword>
<dbReference type="InterPro" id="IPR013534">
    <property type="entry name" value="Starch_synth_cat_dom"/>
</dbReference>
<name>A0A1S8L994_9CLOT</name>
<dbReference type="STRING" id="84029.CROST_16780"/>
<reference evidence="8 9" key="1">
    <citation type="submission" date="2022-04" db="EMBL/GenBank/DDBJ databases">
        <title>Genome sequence of C. roseum typestrain.</title>
        <authorList>
            <person name="Poehlein A."/>
            <person name="Schoch T."/>
            <person name="Duerre P."/>
            <person name="Daniel R."/>
        </authorList>
    </citation>
    <scope>NUCLEOTIDE SEQUENCE [LARGE SCALE GENOMIC DNA]</scope>
    <source>
        <strain evidence="8 9">DSM 7320</strain>
    </source>
</reference>
<dbReference type="GO" id="GO:0005978">
    <property type="term" value="P:glycogen biosynthetic process"/>
    <property type="evidence" value="ECO:0007669"/>
    <property type="project" value="UniProtKB-UniRule"/>
</dbReference>
<comment type="similarity">
    <text evidence="3 7">Belongs to the glycosyltransferase 1 family. Bacterial/plant glycogen synthase subfamily.</text>
</comment>
<evidence type="ECO:0000256" key="4">
    <source>
        <dbReference type="ARBA" id="ARBA00022676"/>
    </source>
</evidence>
<dbReference type="Gene3D" id="3.40.50.2000">
    <property type="entry name" value="Glycogen Phosphorylase B"/>
    <property type="match status" value="2"/>
</dbReference>
<dbReference type="RefSeq" id="WP_077834073.1">
    <property type="nucleotide sequence ID" value="NZ_CP096983.1"/>
</dbReference>
<dbReference type="PANTHER" id="PTHR45825:SF11">
    <property type="entry name" value="ALPHA AMYLASE DOMAIN-CONTAINING PROTEIN"/>
    <property type="match status" value="1"/>
</dbReference>
<dbReference type="NCBIfam" id="TIGR02095">
    <property type="entry name" value="glgA"/>
    <property type="match status" value="1"/>
</dbReference>
<evidence type="ECO:0000256" key="1">
    <source>
        <dbReference type="ARBA" id="ARBA00001478"/>
    </source>
</evidence>
<dbReference type="Proteomes" id="UP000190951">
    <property type="component" value="Chromosome"/>
</dbReference>
<evidence type="ECO:0000256" key="5">
    <source>
        <dbReference type="ARBA" id="ARBA00022679"/>
    </source>
</evidence>
<dbReference type="Pfam" id="PF00534">
    <property type="entry name" value="Glycos_transf_1"/>
    <property type="match status" value="1"/>
</dbReference>
<dbReference type="EMBL" id="CP096983">
    <property type="protein sequence ID" value="URZ11274.1"/>
    <property type="molecule type" value="Genomic_DNA"/>
</dbReference>
<dbReference type="CDD" id="cd03791">
    <property type="entry name" value="GT5_Glycogen_synthase_DULL1-like"/>
    <property type="match status" value="1"/>
</dbReference>
<evidence type="ECO:0000256" key="2">
    <source>
        <dbReference type="ARBA" id="ARBA00002764"/>
    </source>
</evidence>
<dbReference type="EC" id="2.4.1.21" evidence="7"/>
<keyword evidence="9" id="KW-1185">Reference proteome</keyword>
<comment type="function">
    <text evidence="2 7">Synthesizes alpha-1,4-glucan chains using ADP-glucose.</text>
</comment>
<accession>A0A1S8L994</accession>
<dbReference type="PANTHER" id="PTHR45825">
    <property type="entry name" value="GRANULE-BOUND STARCH SYNTHASE 1, CHLOROPLASTIC/AMYLOPLASTIC"/>
    <property type="match status" value="1"/>
</dbReference>
<evidence type="ECO:0000256" key="3">
    <source>
        <dbReference type="ARBA" id="ARBA00010281"/>
    </source>
</evidence>
<dbReference type="HAMAP" id="MF_00484">
    <property type="entry name" value="Glycogen_synth"/>
    <property type="match status" value="1"/>
</dbReference>
<evidence type="ECO:0000256" key="7">
    <source>
        <dbReference type="HAMAP-Rule" id="MF_00484"/>
    </source>
</evidence>
<gene>
    <name evidence="7 8" type="primary">glgA</name>
    <name evidence="8" type="ORF">CROST_019910</name>
</gene>
<evidence type="ECO:0000313" key="8">
    <source>
        <dbReference type="EMBL" id="URZ11274.1"/>
    </source>
</evidence>
<dbReference type="Pfam" id="PF08323">
    <property type="entry name" value="Glyco_transf_5"/>
    <property type="match status" value="1"/>
</dbReference>
<dbReference type="KEGG" id="crw:CROST_019910"/>
<dbReference type="GO" id="GO:0009011">
    <property type="term" value="F:alpha-1,4-glucan glucosyltransferase (ADP-glucose donor) activity"/>
    <property type="evidence" value="ECO:0007669"/>
    <property type="project" value="UniProtKB-UniRule"/>
</dbReference>